<dbReference type="PANTHER" id="PTHR46658">
    <property type="entry name" value="CYS OR MET METABOLISM PYRIDOXAL-PHOSPHATE-DEPENDENT ENZYME"/>
    <property type="match status" value="1"/>
</dbReference>
<dbReference type="PANTHER" id="PTHR46658:SF1">
    <property type="entry name" value="CYS OR MET METABOLISM PYRIDOXAL-PHOSPHATE-DEPENDENT ENZYME"/>
    <property type="match status" value="1"/>
</dbReference>
<dbReference type="Pfam" id="PF06838">
    <property type="entry name" value="Met_gamma_lyase"/>
    <property type="match status" value="1"/>
</dbReference>
<dbReference type="EMBL" id="NOII01000001">
    <property type="protein sequence ID" value="OYD58770.1"/>
    <property type="molecule type" value="Genomic_DNA"/>
</dbReference>
<dbReference type="InterPro" id="IPR015421">
    <property type="entry name" value="PyrdxlP-dep_Trfase_major"/>
</dbReference>
<evidence type="ECO:0000313" key="2">
    <source>
        <dbReference type="Proteomes" id="UP000215059"/>
    </source>
</evidence>
<dbReference type="InterPro" id="IPR009651">
    <property type="entry name" value="Met_g_lyase_put"/>
</dbReference>
<evidence type="ECO:0008006" key="3">
    <source>
        <dbReference type="Google" id="ProtNLM"/>
    </source>
</evidence>
<gene>
    <name evidence="1" type="ORF">CGZ90_02390</name>
</gene>
<keyword evidence="2" id="KW-1185">Reference proteome</keyword>
<accession>A0A235FBK4</accession>
<proteinExistence type="predicted"/>
<dbReference type="Gene3D" id="3.40.640.10">
    <property type="entry name" value="Type I PLP-dependent aspartate aminotransferase-like (Major domain)"/>
    <property type="match status" value="1"/>
</dbReference>
<protein>
    <recommendedName>
        <fullName evidence="3">Methionine gamma-lyase</fullName>
    </recommendedName>
</protein>
<dbReference type="Proteomes" id="UP000215059">
    <property type="component" value="Unassembled WGS sequence"/>
</dbReference>
<dbReference type="RefSeq" id="WP_094250731.1">
    <property type="nucleotide sequence ID" value="NZ_JBHLXL010000001.1"/>
</dbReference>
<dbReference type="InterPro" id="IPR015424">
    <property type="entry name" value="PyrdxlP-dep_Trfase"/>
</dbReference>
<comment type="caution">
    <text evidence="1">The sequence shown here is derived from an EMBL/GenBank/DDBJ whole genome shotgun (WGS) entry which is preliminary data.</text>
</comment>
<sequence length="430" mass="47067">MFSEFKYGSILNKISEEAEAAIAKQHKKIDQTAEYNQLKVLKSFRKNNVGDHHFTPSTGYGYDDNGRDTLEKVYADVFRAEAAIVRPQIISGTHAIALSLFGVLLPGDELLYITGKPYDTLEEIVGLRGSGQGSLKELGIGYHHADLTSEGKVDFDAVKNLITENTKMIGIQRSKGYADRPSFTISEIEEMVSFVKSIKNDVVVFVDNCYGEFVEEREPCEAGADLIAGSLIKNPGGGLAKTGGYIAGRKDLVERCGYRLTSPGIGTEAGASLYSLLEMYQGFFLAPHVTAQALKGAVFTAAFLEMIGMNTNPSFDSKRTDLIQSVIFHDRERMIAFCQAIQSVSPVNSFAMPYPDYMPGYEDDVIMAAGTFIQGASIELTADGPLRPPYIAFVQGGLTYEHVKIAILTAADQLLAKELIPVPEQFNKLF</sequence>
<evidence type="ECO:0000313" key="1">
    <source>
        <dbReference type="EMBL" id="OYD58770.1"/>
    </source>
</evidence>
<reference evidence="1 2" key="1">
    <citation type="submission" date="2017-07" db="EMBL/GenBank/DDBJ databases">
        <title>Fictibacillus sp. nov. GDSW-R2A3 Genome sequencing and assembly.</title>
        <authorList>
            <person name="Mayilraj S."/>
        </authorList>
    </citation>
    <scope>NUCLEOTIDE SEQUENCE [LARGE SCALE GENOMIC DNA]</scope>
    <source>
        <strain evidence="1 2">GDSW-R2A3</strain>
    </source>
</reference>
<dbReference type="SUPFAM" id="SSF53383">
    <property type="entry name" value="PLP-dependent transferases"/>
    <property type="match status" value="1"/>
</dbReference>
<name>A0A235FBK4_9BACL</name>
<dbReference type="OrthoDB" id="9764766at2"/>
<organism evidence="1 2">
    <name type="scientific">Fictibacillus aquaticus</name>
    <dbReference type="NCBI Taxonomy" id="2021314"/>
    <lineage>
        <taxon>Bacteria</taxon>
        <taxon>Bacillati</taxon>
        <taxon>Bacillota</taxon>
        <taxon>Bacilli</taxon>
        <taxon>Bacillales</taxon>
        <taxon>Fictibacillaceae</taxon>
        <taxon>Fictibacillus</taxon>
    </lineage>
</organism>
<dbReference type="Gene3D" id="3.90.1150.60">
    <property type="entry name" value="Methioning gamme-lyase, C-terminal domain"/>
    <property type="match status" value="1"/>
</dbReference>
<dbReference type="AlphaFoldDB" id="A0A235FBK4"/>